<gene>
    <name evidence="3" type="primary">Cnig_chr_I.g3558</name>
    <name evidence="3" type="ORF">B9Z55_003558</name>
</gene>
<dbReference type="AlphaFoldDB" id="A0A2G5VQZ8"/>
<dbReference type="OrthoDB" id="10570289at2759"/>
<sequence>MITSYLPSTRDVITVLMQILIILIVYLWMWLSPKLLKAIYVVVVETLIAHYLVKLIRKMFEKDTDEYDYSDDDDEDSQISDASYLDDSSF</sequence>
<evidence type="ECO:0000256" key="2">
    <source>
        <dbReference type="SAM" id="Phobius"/>
    </source>
</evidence>
<feature type="region of interest" description="Disordered" evidence="1">
    <location>
        <begin position="66"/>
        <end position="90"/>
    </location>
</feature>
<feature type="compositionally biased region" description="Acidic residues" evidence="1">
    <location>
        <begin position="66"/>
        <end position="78"/>
    </location>
</feature>
<reference evidence="4" key="1">
    <citation type="submission" date="2017-10" db="EMBL/GenBank/DDBJ databases">
        <title>Rapid genome shrinkage in a self-fertile nematode reveals novel sperm competition proteins.</title>
        <authorList>
            <person name="Yin D."/>
            <person name="Schwarz E.M."/>
            <person name="Thomas C.G."/>
            <person name="Felde R.L."/>
            <person name="Korf I.F."/>
            <person name="Cutter A.D."/>
            <person name="Schartner C.M."/>
            <person name="Ralston E.J."/>
            <person name="Meyer B.J."/>
            <person name="Haag E.S."/>
        </authorList>
    </citation>
    <scope>NUCLEOTIDE SEQUENCE [LARGE SCALE GENOMIC DNA]</scope>
    <source>
        <strain evidence="4">JU1422</strain>
    </source>
</reference>
<comment type="caution">
    <text evidence="3">The sequence shown here is derived from an EMBL/GenBank/DDBJ whole genome shotgun (WGS) entry which is preliminary data.</text>
</comment>
<organism evidence="3 4">
    <name type="scientific">Caenorhabditis nigoni</name>
    <dbReference type="NCBI Taxonomy" id="1611254"/>
    <lineage>
        <taxon>Eukaryota</taxon>
        <taxon>Metazoa</taxon>
        <taxon>Ecdysozoa</taxon>
        <taxon>Nematoda</taxon>
        <taxon>Chromadorea</taxon>
        <taxon>Rhabditida</taxon>
        <taxon>Rhabditina</taxon>
        <taxon>Rhabditomorpha</taxon>
        <taxon>Rhabditoidea</taxon>
        <taxon>Rhabditidae</taxon>
        <taxon>Peloderinae</taxon>
        <taxon>Caenorhabditis</taxon>
    </lineage>
</organism>
<dbReference type="EMBL" id="PDUG01000001">
    <property type="protein sequence ID" value="PIC54214.1"/>
    <property type="molecule type" value="Genomic_DNA"/>
</dbReference>
<accession>A0A2G5VQZ8</accession>
<feature type="transmembrane region" description="Helical" evidence="2">
    <location>
        <begin position="35"/>
        <end position="53"/>
    </location>
</feature>
<evidence type="ECO:0000313" key="3">
    <source>
        <dbReference type="EMBL" id="PIC54214.1"/>
    </source>
</evidence>
<evidence type="ECO:0000256" key="1">
    <source>
        <dbReference type="SAM" id="MobiDB-lite"/>
    </source>
</evidence>
<keyword evidence="2" id="KW-1133">Transmembrane helix</keyword>
<keyword evidence="2" id="KW-0472">Membrane</keyword>
<dbReference type="Proteomes" id="UP000230233">
    <property type="component" value="Chromosome I"/>
</dbReference>
<proteinExistence type="predicted"/>
<keyword evidence="2" id="KW-0812">Transmembrane</keyword>
<keyword evidence="4" id="KW-1185">Reference proteome</keyword>
<name>A0A2G5VQZ8_9PELO</name>
<feature type="transmembrane region" description="Helical" evidence="2">
    <location>
        <begin position="12"/>
        <end position="29"/>
    </location>
</feature>
<protein>
    <submittedName>
        <fullName evidence="3">Uncharacterized protein</fullName>
    </submittedName>
</protein>
<evidence type="ECO:0000313" key="4">
    <source>
        <dbReference type="Proteomes" id="UP000230233"/>
    </source>
</evidence>